<keyword evidence="1" id="KW-0732">Signal</keyword>
<dbReference type="RefSeq" id="WP_072834784.1">
    <property type="nucleotide sequence ID" value="NZ_FQUU01000005.1"/>
</dbReference>
<proteinExistence type="predicted"/>
<sequence length="93" mass="10694">MARIVIVLLVLMVLKSTKSASQAVSRGYMDTCDKKISLKVLPPNFYTNHLSFFCKKELQVQKFTAMPVFFRLGSKEYVDRLERKPNSGYQGKQ</sequence>
<organism evidence="2 3">
    <name type="scientific">Flavisolibacter ginsengisoli DSM 18119</name>
    <dbReference type="NCBI Taxonomy" id="1121884"/>
    <lineage>
        <taxon>Bacteria</taxon>
        <taxon>Pseudomonadati</taxon>
        <taxon>Bacteroidota</taxon>
        <taxon>Chitinophagia</taxon>
        <taxon>Chitinophagales</taxon>
        <taxon>Chitinophagaceae</taxon>
        <taxon>Flavisolibacter</taxon>
    </lineage>
</organism>
<accession>A0A1M4Y384</accession>
<dbReference type="EMBL" id="FQUU01000005">
    <property type="protein sequence ID" value="SHE99942.1"/>
    <property type="molecule type" value="Genomic_DNA"/>
</dbReference>
<evidence type="ECO:0000256" key="1">
    <source>
        <dbReference type="SAM" id="SignalP"/>
    </source>
</evidence>
<name>A0A1M4Y384_9BACT</name>
<feature type="chain" id="PRO_5009908383" evidence="1">
    <location>
        <begin position="24"/>
        <end position="93"/>
    </location>
</feature>
<dbReference type="OrthoDB" id="1493451at2"/>
<evidence type="ECO:0000313" key="2">
    <source>
        <dbReference type="EMBL" id="SHE99942.1"/>
    </source>
</evidence>
<evidence type="ECO:0000313" key="3">
    <source>
        <dbReference type="Proteomes" id="UP000184048"/>
    </source>
</evidence>
<protein>
    <submittedName>
        <fullName evidence="2">Uncharacterized protein</fullName>
    </submittedName>
</protein>
<dbReference type="AlphaFoldDB" id="A0A1M4Y384"/>
<keyword evidence="3" id="KW-1185">Reference proteome</keyword>
<feature type="signal peptide" evidence="1">
    <location>
        <begin position="1"/>
        <end position="23"/>
    </location>
</feature>
<reference evidence="2 3" key="1">
    <citation type="submission" date="2016-11" db="EMBL/GenBank/DDBJ databases">
        <authorList>
            <person name="Jaros S."/>
            <person name="Januszkiewicz K."/>
            <person name="Wedrychowicz H."/>
        </authorList>
    </citation>
    <scope>NUCLEOTIDE SEQUENCE [LARGE SCALE GENOMIC DNA]</scope>
    <source>
        <strain evidence="2 3">DSM 18119</strain>
    </source>
</reference>
<gene>
    <name evidence="2" type="ORF">SAMN02745131_01571</name>
</gene>
<dbReference type="Proteomes" id="UP000184048">
    <property type="component" value="Unassembled WGS sequence"/>
</dbReference>